<keyword evidence="5 8" id="KW-0812">Transmembrane</keyword>
<dbReference type="SUPFAM" id="SSF53448">
    <property type="entry name" value="Nucleotide-diphospho-sugar transferases"/>
    <property type="match status" value="1"/>
</dbReference>
<keyword evidence="4 10" id="KW-0808">Transferase</keyword>
<comment type="similarity">
    <text evidence="2">Belongs to the glycosyltransferase 2 family.</text>
</comment>
<dbReference type="CDD" id="cd04187">
    <property type="entry name" value="DPM1_like_bac"/>
    <property type="match status" value="1"/>
</dbReference>
<dbReference type="Pfam" id="PF00535">
    <property type="entry name" value="Glycos_transf_2"/>
    <property type="match status" value="1"/>
</dbReference>
<evidence type="ECO:0000256" key="3">
    <source>
        <dbReference type="ARBA" id="ARBA00022676"/>
    </source>
</evidence>
<dbReference type="PANTHER" id="PTHR48090">
    <property type="entry name" value="UNDECAPRENYL-PHOSPHATE 4-DEOXY-4-FORMAMIDO-L-ARABINOSE TRANSFERASE-RELATED"/>
    <property type="match status" value="1"/>
</dbReference>
<feature type="transmembrane region" description="Helical" evidence="8">
    <location>
        <begin position="239"/>
        <end position="264"/>
    </location>
</feature>
<protein>
    <submittedName>
        <fullName evidence="10">Glycosyltransferase involved in cell wall bisynthesis</fullName>
    </submittedName>
</protein>
<proteinExistence type="inferred from homology"/>
<gene>
    <name evidence="10" type="ORF">SAMN02910314_01521</name>
</gene>
<dbReference type="InterPro" id="IPR029044">
    <property type="entry name" value="Nucleotide-diphossugar_trans"/>
</dbReference>
<evidence type="ECO:0000256" key="2">
    <source>
        <dbReference type="ARBA" id="ARBA00006739"/>
    </source>
</evidence>
<name>A0A172RWR6_9ACTN</name>
<evidence type="ECO:0000256" key="4">
    <source>
        <dbReference type="ARBA" id="ARBA00022679"/>
    </source>
</evidence>
<dbReference type="Gene3D" id="3.90.550.10">
    <property type="entry name" value="Spore Coat Polysaccharide Biosynthesis Protein SpsA, Chain A"/>
    <property type="match status" value="1"/>
</dbReference>
<evidence type="ECO:0000313" key="10">
    <source>
        <dbReference type="EMBL" id="SEO89269.1"/>
    </source>
</evidence>
<evidence type="ECO:0000313" key="11">
    <source>
        <dbReference type="Proteomes" id="UP000182975"/>
    </source>
</evidence>
<accession>A0A172RWR6</accession>
<dbReference type="GO" id="GO:0005886">
    <property type="term" value="C:plasma membrane"/>
    <property type="evidence" value="ECO:0007669"/>
    <property type="project" value="TreeGrafter"/>
</dbReference>
<evidence type="ECO:0000256" key="1">
    <source>
        <dbReference type="ARBA" id="ARBA00004141"/>
    </source>
</evidence>
<comment type="subcellular location">
    <subcellularLocation>
        <location evidence="1">Membrane</location>
        <topology evidence="1">Multi-pass membrane protein</topology>
    </subcellularLocation>
</comment>
<dbReference type="PANTHER" id="PTHR48090:SF1">
    <property type="entry name" value="PROPHAGE BACTOPRENOL GLUCOSYL TRANSFERASE HOMOLOG"/>
    <property type="match status" value="1"/>
</dbReference>
<dbReference type="Proteomes" id="UP000182975">
    <property type="component" value="Unassembled WGS sequence"/>
</dbReference>
<dbReference type="KEGG" id="ddt:AAY81_01735"/>
<keyword evidence="11" id="KW-1185">Reference proteome</keyword>
<dbReference type="EMBL" id="FOEC01000010">
    <property type="protein sequence ID" value="SEO89269.1"/>
    <property type="molecule type" value="Genomic_DNA"/>
</dbReference>
<feature type="transmembrane region" description="Helical" evidence="8">
    <location>
        <begin position="270"/>
        <end position="296"/>
    </location>
</feature>
<dbReference type="InterPro" id="IPR050256">
    <property type="entry name" value="Glycosyltransferase_2"/>
</dbReference>
<keyword evidence="3" id="KW-0328">Glycosyltransferase</keyword>
<dbReference type="OrthoDB" id="9811884at2"/>
<dbReference type="STRING" id="79604.AAY81_01735"/>
<keyword evidence="7 8" id="KW-0472">Membrane</keyword>
<evidence type="ECO:0000256" key="7">
    <source>
        <dbReference type="ARBA" id="ARBA00023136"/>
    </source>
</evidence>
<keyword evidence="6 8" id="KW-1133">Transmembrane helix</keyword>
<reference evidence="11" key="1">
    <citation type="submission" date="2016-10" db="EMBL/GenBank/DDBJ databases">
        <authorList>
            <person name="Varghese N."/>
        </authorList>
    </citation>
    <scope>NUCLEOTIDE SEQUENCE [LARGE SCALE GENOMIC DNA]</scope>
    <source>
        <strain evidence="11">DSM 21843</strain>
    </source>
</reference>
<dbReference type="RefSeq" id="WP_066660640.1">
    <property type="nucleotide sequence ID" value="NZ_CP011402.1"/>
</dbReference>
<evidence type="ECO:0000256" key="6">
    <source>
        <dbReference type="ARBA" id="ARBA00022989"/>
    </source>
</evidence>
<feature type="domain" description="Glycosyltransferase 2-like" evidence="9">
    <location>
        <begin position="9"/>
        <end position="175"/>
    </location>
</feature>
<evidence type="ECO:0000259" key="9">
    <source>
        <dbReference type="Pfam" id="PF00535"/>
    </source>
</evidence>
<dbReference type="AlphaFoldDB" id="A0A172RWR6"/>
<dbReference type="InterPro" id="IPR001173">
    <property type="entry name" value="Glyco_trans_2-like"/>
</dbReference>
<dbReference type="PATRIC" id="fig|79604.3.peg.354"/>
<dbReference type="GO" id="GO:0016757">
    <property type="term" value="F:glycosyltransferase activity"/>
    <property type="evidence" value="ECO:0007669"/>
    <property type="project" value="UniProtKB-KW"/>
</dbReference>
<organism evidence="10 11">
    <name type="scientific">Denitrobacterium detoxificans</name>
    <dbReference type="NCBI Taxonomy" id="79604"/>
    <lineage>
        <taxon>Bacteria</taxon>
        <taxon>Bacillati</taxon>
        <taxon>Actinomycetota</taxon>
        <taxon>Coriobacteriia</taxon>
        <taxon>Eggerthellales</taxon>
        <taxon>Eggerthellaceae</taxon>
        <taxon>Denitrobacterium</taxon>
    </lineage>
</organism>
<sequence>MAAKPIIWIISPCYNEEDVLPYSLETFTRKIDELVERDLISRQSRVCFIDDGSRDNTWRLIEEASQADPRVIGIKQSRNRGHQNSLLCAMMEARGKVDAVVTIDCDGQDDVNAIDEMVLRFLDGDDVVYGVRSNRDSDTRMKRGSAQFFYRLMNAMGAETVYNHADYRLLSARALDGLAEYGEVNLYLRGIMPLVGLPHSTVEYTRDERVAGESHYPLRKMLHLAFDGITSFSIKPVRIVSMLGIIFSLVGLVGVIWAIASFFLGSTISGWSSTVCIICTIGGIQLVSVGIIGEYLGKVYLEVKRRPRYLVERRTWDSSAREYRG</sequence>
<evidence type="ECO:0000256" key="8">
    <source>
        <dbReference type="SAM" id="Phobius"/>
    </source>
</evidence>
<evidence type="ECO:0000256" key="5">
    <source>
        <dbReference type="ARBA" id="ARBA00022692"/>
    </source>
</evidence>